<dbReference type="EMBL" id="JAPFFF010000016">
    <property type="protein sequence ID" value="KAK8864971.1"/>
    <property type="molecule type" value="Genomic_DNA"/>
</dbReference>
<feature type="region of interest" description="Disordered" evidence="1">
    <location>
        <begin position="278"/>
        <end position="320"/>
    </location>
</feature>
<proteinExistence type="predicted"/>
<dbReference type="InterPro" id="IPR032675">
    <property type="entry name" value="LRR_dom_sf"/>
</dbReference>
<organism evidence="2 3">
    <name type="scientific">Tritrichomonas musculus</name>
    <dbReference type="NCBI Taxonomy" id="1915356"/>
    <lineage>
        <taxon>Eukaryota</taxon>
        <taxon>Metamonada</taxon>
        <taxon>Parabasalia</taxon>
        <taxon>Tritrichomonadida</taxon>
        <taxon>Tritrichomonadidae</taxon>
        <taxon>Tritrichomonas</taxon>
    </lineage>
</organism>
<feature type="compositionally biased region" description="Polar residues" evidence="1">
    <location>
        <begin position="294"/>
        <end position="303"/>
    </location>
</feature>
<dbReference type="SUPFAM" id="SSF52047">
    <property type="entry name" value="RNI-like"/>
    <property type="match status" value="1"/>
</dbReference>
<gene>
    <name evidence="2" type="ORF">M9Y10_010498</name>
</gene>
<evidence type="ECO:0000313" key="2">
    <source>
        <dbReference type="EMBL" id="KAK8864971.1"/>
    </source>
</evidence>
<evidence type="ECO:0000313" key="3">
    <source>
        <dbReference type="Proteomes" id="UP001470230"/>
    </source>
</evidence>
<feature type="region of interest" description="Disordered" evidence="1">
    <location>
        <begin position="356"/>
        <end position="393"/>
    </location>
</feature>
<reference evidence="2 3" key="1">
    <citation type="submission" date="2024-04" db="EMBL/GenBank/DDBJ databases">
        <title>Tritrichomonas musculus Genome.</title>
        <authorList>
            <person name="Alves-Ferreira E."/>
            <person name="Grigg M."/>
            <person name="Lorenzi H."/>
            <person name="Galac M."/>
        </authorList>
    </citation>
    <scope>NUCLEOTIDE SEQUENCE [LARGE SCALE GENOMIC DNA]</scope>
    <source>
        <strain evidence="2 3">EAF2021</strain>
    </source>
</reference>
<protein>
    <recommendedName>
        <fullName evidence="4">Leucine Rich Repeat family protein</fullName>
    </recommendedName>
</protein>
<dbReference type="PANTHER" id="PTHR24110:SF3">
    <property type="entry name" value="CENTROSOMAL PROTEIN OF 78 KDA"/>
    <property type="match status" value="1"/>
</dbReference>
<keyword evidence="3" id="KW-1185">Reference proteome</keyword>
<dbReference type="PANTHER" id="PTHR24110">
    <property type="entry name" value="CENTROSOMAL PROTEIN OF 78 KDA"/>
    <property type="match status" value="1"/>
</dbReference>
<name>A0ABR2ILT1_9EUKA</name>
<evidence type="ECO:0000256" key="1">
    <source>
        <dbReference type="SAM" id="MobiDB-lite"/>
    </source>
</evidence>
<accession>A0ABR2ILT1</accession>
<feature type="compositionally biased region" description="Acidic residues" evidence="1">
    <location>
        <begin position="306"/>
        <end position="320"/>
    </location>
</feature>
<comment type="caution">
    <text evidence="2">The sequence shown here is derived from an EMBL/GenBank/DDBJ whole genome shotgun (WGS) entry which is preliminary data.</text>
</comment>
<evidence type="ECO:0008006" key="4">
    <source>
        <dbReference type="Google" id="ProtNLM"/>
    </source>
</evidence>
<sequence>MDYARTNKLFSKEELAALSKGDSQNLIYDISQMDPRDFFPLIRSIQRYGHNHIFSLTFTLDHYYDYCWIEYPNIKTKSSKRRHKHKTIPFTLANSAYRKIPNTIRHIINMLGNVLSESTTLSSLKFRSVIFSQRDKELLFQSFSGSNSLRRLYFENVNINDEGFGMLVKCLKHPGVTILECRQCGLTDMSSIFINQYLNYHMLLQLKGEKDDDHFLKSVCIRSIDLRDNLFGTKVLLEIADILADLPISLIDLRNNSLFDERIVSNIRRSAPHVEIRIGSDRSNFAPSRKRSGKQSSSETRSNSETDNDTTETEVENGEEIELAPDIRIKGSRAREFVDSLEQIIKLGEELAKLQENDNFVEIDAGNYDNYRSPSKSKSPRKEKTPIKKRRRY</sequence>
<dbReference type="Gene3D" id="3.80.10.10">
    <property type="entry name" value="Ribonuclease Inhibitor"/>
    <property type="match status" value="1"/>
</dbReference>
<dbReference type="Proteomes" id="UP001470230">
    <property type="component" value="Unassembled WGS sequence"/>
</dbReference>